<dbReference type="Pfam" id="PF11209">
    <property type="entry name" value="LmeA"/>
    <property type="match status" value="1"/>
</dbReference>
<proteinExistence type="predicted"/>
<dbReference type="InterPro" id="IPR021373">
    <property type="entry name" value="DUF2993"/>
</dbReference>
<evidence type="ECO:0000313" key="1">
    <source>
        <dbReference type="EMBL" id="TQN27568.1"/>
    </source>
</evidence>
<dbReference type="Proteomes" id="UP000317422">
    <property type="component" value="Unassembled WGS sequence"/>
</dbReference>
<accession>A0A543N6W0</accession>
<dbReference type="AlphaFoldDB" id="A0A543N6W0"/>
<dbReference type="EMBL" id="VFQC01000003">
    <property type="protein sequence ID" value="TQN27568.1"/>
    <property type="molecule type" value="Genomic_DNA"/>
</dbReference>
<name>A0A543N6W0_9ACTN</name>
<organism evidence="1 2">
    <name type="scientific">Haloactinospora alba</name>
    <dbReference type="NCBI Taxonomy" id="405555"/>
    <lineage>
        <taxon>Bacteria</taxon>
        <taxon>Bacillati</taxon>
        <taxon>Actinomycetota</taxon>
        <taxon>Actinomycetes</taxon>
        <taxon>Streptosporangiales</taxon>
        <taxon>Nocardiopsidaceae</taxon>
        <taxon>Haloactinospora</taxon>
    </lineage>
</organism>
<gene>
    <name evidence="1" type="ORF">FHX37_4289</name>
</gene>
<sequence length="230" mass="24481">MRKFLVLLVFVLIVVVVADRALHYAAQNEIAKRVSQQYEMSTEPEVTIAGIPFLTQAVGGEYSEINIVTGALTVEQVQMERVDITANDVEAPLGTLMSEPEAVAGTAEATALLPYSEVQKRLPEGIVIENEDGQPRISGDLAVSGYSIPVSADLEISVEEDTLRVTPSDVEVGEAPIDIGSSAEERLSAALPVPPLPFGLTVTGIDTRPNGVEVEAEGSDVQLVGGDRRQ</sequence>
<evidence type="ECO:0000313" key="2">
    <source>
        <dbReference type="Proteomes" id="UP000317422"/>
    </source>
</evidence>
<dbReference type="RefSeq" id="WP_141926004.1">
    <property type="nucleotide sequence ID" value="NZ_VFQC01000003.1"/>
</dbReference>
<keyword evidence="2" id="KW-1185">Reference proteome</keyword>
<reference evidence="1 2" key="1">
    <citation type="submission" date="2019-06" db="EMBL/GenBank/DDBJ databases">
        <title>Sequencing the genomes of 1000 actinobacteria strains.</title>
        <authorList>
            <person name="Klenk H.-P."/>
        </authorList>
    </citation>
    <scope>NUCLEOTIDE SEQUENCE [LARGE SCALE GENOMIC DNA]</scope>
    <source>
        <strain evidence="1 2">DSM 45015</strain>
    </source>
</reference>
<dbReference type="OrthoDB" id="3215846at2"/>
<comment type="caution">
    <text evidence="1">The sequence shown here is derived from an EMBL/GenBank/DDBJ whole genome shotgun (WGS) entry which is preliminary data.</text>
</comment>
<protein>
    <submittedName>
        <fullName evidence="1">DUF2993 family protein</fullName>
    </submittedName>
</protein>